<dbReference type="PROSITE" id="PS00383">
    <property type="entry name" value="TYR_PHOSPHATASE_1"/>
    <property type="match status" value="1"/>
</dbReference>
<evidence type="ECO:0000256" key="1">
    <source>
        <dbReference type="SAM" id="SignalP"/>
    </source>
</evidence>
<dbReference type="eggNOG" id="COG5599">
    <property type="taxonomic scope" value="Bacteria"/>
</dbReference>
<proteinExistence type="predicted"/>
<dbReference type="KEGG" id="ain:Acin_2254"/>
<gene>
    <name evidence="3" type="ordered locus">Acin_2254</name>
</gene>
<dbReference type="PATRIC" id="fig|568816.4.peg.2184"/>
<keyword evidence="1" id="KW-0732">Signal</keyword>
<dbReference type="SUPFAM" id="SSF52799">
    <property type="entry name" value="(Phosphotyrosine protein) phosphatases II"/>
    <property type="match status" value="1"/>
</dbReference>
<dbReference type="HOGENOM" id="CLU_061993_0_0_9"/>
<dbReference type="Gene3D" id="3.30.70.1690">
    <property type="match status" value="1"/>
</dbReference>
<dbReference type="AlphaFoldDB" id="G4Q6F9"/>
<dbReference type="SMART" id="SM01301">
    <property type="entry name" value="PTPlike_phytase"/>
    <property type="match status" value="1"/>
</dbReference>
<evidence type="ECO:0000313" key="3">
    <source>
        <dbReference type="EMBL" id="AEQ23449.1"/>
    </source>
</evidence>
<dbReference type="PROSITE" id="PS50056">
    <property type="entry name" value="TYR_PHOSPHATASE_2"/>
    <property type="match status" value="1"/>
</dbReference>
<dbReference type="InterPro" id="IPR029021">
    <property type="entry name" value="Prot-tyrosine_phosphatase-like"/>
</dbReference>
<name>G4Q6F9_ACIIR</name>
<reference evidence="3 4" key="1">
    <citation type="journal article" date="2011" name="J. Bacteriol.">
        <title>Complete genome sequence of Acidaminococcus intestini RYC-MR95, a Gram-negative bacterium from the phylum Firmicutes.</title>
        <authorList>
            <person name="D'Auria G."/>
            <person name="Galan J.C."/>
            <person name="Rodriguez-Alcayna M."/>
            <person name="Moya A."/>
            <person name="Baquero F."/>
            <person name="Latorre A."/>
        </authorList>
    </citation>
    <scope>NUCLEOTIDE SEQUENCE [LARGE SCALE GENOMIC DNA]</scope>
    <source>
        <strain evidence="3 4">RyC-MR95</strain>
    </source>
</reference>
<feature type="signal peptide" evidence="1">
    <location>
        <begin position="1"/>
        <end position="26"/>
    </location>
</feature>
<feature type="chain" id="PRO_5038782913" evidence="1">
    <location>
        <begin position="27"/>
        <end position="326"/>
    </location>
</feature>
<dbReference type="EMBL" id="CP003058">
    <property type="protein sequence ID" value="AEQ23449.1"/>
    <property type="molecule type" value="Genomic_DNA"/>
</dbReference>
<dbReference type="InterPro" id="IPR000387">
    <property type="entry name" value="Tyr_Pase_dom"/>
</dbReference>
<feature type="domain" description="Tyrosine specific protein phosphatases" evidence="2">
    <location>
        <begin position="232"/>
        <end position="291"/>
    </location>
</feature>
<dbReference type="Gene3D" id="3.90.190.10">
    <property type="entry name" value="Protein tyrosine phosphatase superfamily"/>
    <property type="match status" value="1"/>
</dbReference>
<evidence type="ECO:0000259" key="2">
    <source>
        <dbReference type="PROSITE" id="PS50056"/>
    </source>
</evidence>
<dbReference type="STRING" id="568816.Acin_2254"/>
<dbReference type="Pfam" id="PF14566">
    <property type="entry name" value="PTPlike_phytase"/>
    <property type="match status" value="1"/>
</dbReference>
<protein>
    <submittedName>
        <fullName evidence="3">Phytase</fullName>
    </submittedName>
</protein>
<keyword evidence="4" id="KW-1185">Reference proteome</keyword>
<sequence length="326" mass="36785">MFFIGGKMLKKVPFLLMLSASLIAFSAPLPCVRAKEAPKSVPLEAPFSYEGALWRLDAENAPGLPRNYRTCDDAYRAIPPRYAKEASSRIPSCKGLSELHISGSSQYSEKGLDAILADLRNRTQGPIVLVDLRQESHGFVNGMPVSWYGKRNWANREKGHFAVLADEAQRIHALQGQDVTLVRLKTDKRSASTMTVEAGQVLTEAELAAQKGVMYVRFTATDHLWPDAGEIERFRRFVKTLPKDAWLHFHCVAGEGRTTAFMTMYDMLKNPDVPYEDIVLRQLRIGGVYTPFLGKGLSTWKKPYYRAKKRGLEAFYRKLHKTQVTD</sequence>
<accession>G4Q6F9</accession>
<dbReference type="InParanoid" id="G4Q6F9"/>
<dbReference type="InterPro" id="IPR016130">
    <property type="entry name" value="Tyr_Pase_AS"/>
</dbReference>
<dbReference type="Proteomes" id="UP000007093">
    <property type="component" value="Chromosome"/>
</dbReference>
<organism evidence="3 4">
    <name type="scientific">Acidaminococcus intestini (strain RyC-MR95)</name>
    <dbReference type="NCBI Taxonomy" id="568816"/>
    <lineage>
        <taxon>Bacteria</taxon>
        <taxon>Bacillati</taxon>
        <taxon>Bacillota</taxon>
        <taxon>Negativicutes</taxon>
        <taxon>Acidaminococcales</taxon>
        <taxon>Acidaminococcaceae</taxon>
        <taxon>Acidaminococcus</taxon>
    </lineage>
</organism>
<evidence type="ECO:0000313" key="4">
    <source>
        <dbReference type="Proteomes" id="UP000007093"/>
    </source>
</evidence>